<keyword evidence="3" id="KW-1185">Reference proteome</keyword>
<evidence type="ECO:0000256" key="1">
    <source>
        <dbReference type="SAM" id="MobiDB-lite"/>
    </source>
</evidence>
<feature type="region of interest" description="Disordered" evidence="1">
    <location>
        <begin position="73"/>
        <end position="152"/>
    </location>
</feature>
<dbReference type="PANTHER" id="PTHR34194">
    <property type="entry name" value="F14J8.16 PROTEIN"/>
    <property type="match status" value="1"/>
</dbReference>
<feature type="compositionally biased region" description="Basic and acidic residues" evidence="1">
    <location>
        <begin position="89"/>
        <end position="100"/>
    </location>
</feature>
<protein>
    <submittedName>
        <fullName evidence="2">Uncharacterized protein</fullName>
    </submittedName>
</protein>
<dbReference type="PANTHER" id="PTHR34194:SF30">
    <property type="entry name" value="POLYPROTEIN"/>
    <property type="match status" value="1"/>
</dbReference>
<evidence type="ECO:0000313" key="3">
    <source>
        <dbReference type="Proteomes" id="UP001497457"/>
    </source>
</evidence>
<feature type="compositionally biased region" description="Basic and acidic residues" evidence="1">
    <location>
        <begin position="134"/>
        <end position="146"/>
    </location>
</feature>
<dbReference type="Proteomes" id="UP001497457">
    <property type="component" value="Chromosome 30rd"/>
</dbReference>
<evidence type="ECO:0000313" key="2">
    <source>
        <dbReference type="EMBL" id="CAL5026216.1"/>
    </source>
</evidence>
<accession>A0ABC9CUF0</accession>
<feature type="region of interest" description="Disordered" evidence="1">
    <location>
        <begin position="193"/>
        <end position="290"/>
    </location>
</feature>
<dbReference type="EMBL" id="OZ075140">
    <property type="protein sequence ID" value="CAL5026216.1"/>
    <property type="molecule type" value="Genomic_DNA"/>
</dbReference>
<dbReference type="AlphaFoldDB" id="A0ABC9CUF0"/>
<gene>
    <name evidence="2" type="ORF">URODEC1_LOCUS78603</name>
</gene>
<sequence>MPPPGKPYTPSGAAGSFARQAAEPDPDPDYAYFLRHVRLDGHAYALYLPSKDGISPPVLIRYEDPIFDCNAGAPVAGSGGGGQGGPPPSEKRSLAARDSTRAPPYCAASPRAGVKRKAPDATPRAKARSGAVPAEKDPPAPEKEPAWYDSQPGIDEDYRFFLRHARTVDEDTVVFKVGNSTIPLGRELYVHNSDAEEDEDESIPAPGQSGEDGVGTEEEEEVVKVKSGKGAKPDSDLQIVRVADFEVKEEEVSEEEEEEEDDEDSPEEEVDEEDEEWKVEGKVDSGVRPGSDLQVVNVMDFEMEDEVEEEEELSAPVKGITEPQPLNREASSSKGHPAILHNTLELQGVIWPPHITERPDSDFKKKLTQILLKPFEQEEYDRYLALANKRTPVVKERRTRHNVVYYPWKHEMGKSYFDNYPDLAEQFKLQGNNYLNRLALLRGLFFWLKNVGREDQFRPWRDDFKGYRVVSMT</sequence>
<reference evidence="3" key="1">
    <citation type="submission" date="2024-06" db="EMBL/GenBank/DDBJ databases">
        <authorList>
            <person name="Ryan C."/>
        </authorList>
    </citation>
    <scope>NUCLEOTIDE SEQUENCE [LARGE SCALE GENOMIC DNA]</scope>
</reference>
<feature type="compositionally biased region" description="Acidic residues" evidence="1">
    <location>
        <begin position="247"/>
        <end position="277"/>
    </location>
</feature>
<name>A0ABC9CUF0_9POAL</name>
<proteinExistence type="predicted"/>
<organism evidence="2 3">
    <name type="scientific">Urochloa decumbens</name>
    <dbReference type="NCBI Taxonomy" id="240449"/>
    <lineage>
        <taxon>Eukaryota</taxon>
        <taxon>Viridiplantae</taxon>
        <taxon>Streptophyta</taxon>
        <taxon>Embryophyta</taxon>
        <taxon>Tracheophyta</taxon>
        <taxon>Spermatophyta</taxon>
        <taxon>Magnoliopsida</taxon>
        <taxon>Liliopsida</taxon>
        <taxon>Poales</taxon>
        <taxon>Poaceae</taxon>
        <taxon>PACMAD clade</taxon>
        <taxon>Panicoideae</taxon>
        <taxon>Panicodae</taxon>
        <taxon>Paniceae</taxon>
        <taxon>Melinidinae</taxon>
        <taxon>Urochloa</taxon>
    </lineage>
</organism>
<reference evidence="2 3" key="2">
    <citation type="submission" date="2024-10" db="EMBL/GenBank/DDBJ databases">
        <authorList>
            <person name="Ryan C."/>
        </authorList>
    </citation>
    <scope>NUCLEOTIDE SEQUENCE [LARGE SCALE GENOMIC DNA]</scope>
</reference>
<feature type="region of interest" description="Disordered" evidence="1">
    <location>
        <begin position="1"/>
        <end position="25"/>
    </location>
</feature>